<comment type="function">
    <text evidence="1">Transcriptional repressor of xylose-utilizing enzymes.</text>
</comment>
<evidence type="ECO:0000313" key="4">
    <source>
        <dbReference type="EMBL" id="OKP77642.1"/>
    </source>
</evidence>
<keyword evidence="3" id="KW-0859">Xylose metabolism</keyword>
<evidence type="ECO:0000313" key="5">
    <source>
        <dbReference type="Proteomes" id="UP000186058"/>
    </source>
</evidence>
<dbReference type="InterPro" id="IPR043129">
    <property type="entry name" value="ATPase_NBD"/>
</dbReference>
<comment type="caution">
    <text evidence="4">The sequence shown here is derived from an EMBL/GenBank/DDBJ whole genome shotgun (WGS) entry which is preliminary data.</text>
</comment>
<dbReference type="Proteomes" id="UP000186058">
    <property type="component" value="Unassembled WGS sequence"/>
</dbReference>
<reference evidence="4 5" key="1">
    <citation type="submission" date="2016-03" db="EMBL/GenBank/DDBJ databases">
        <authorList>
            <person name="Sant'Anna F.H."/>
            <person name="Ambrosini A."/>
            <person name="Souza R."/>
            <person name="Bach E."/>
            <person name="Fernandes G."/>
            <person name="Balsanelli E."/>
            <person name="Baura V.A."/>
            <person name="Souza E.M."/>
            <person name="Passaglia L."/>
        </authorList>
    </citation>
    <scope>NUCLEOTIDE SEQUENCE [LARGE SCALE GENOMIC DNA]</scope>
    <source>
        <strain evidence="4 5">P26E</strain>
    </source>
</reference>
<organism evidence="4 5">
    <name type="scientific">Paenibacillus helianthi</name>
    <dbReference type="NCBI Taxonomy" id="1349432"/>
    <lineage>
        <taxon>Bacteria</taxon>
        <taxon>Bacillati</taxon>
        <taxon>Bacillota</taxon>
        <taxon>Bacilli</taxon>
        <taxon>Bacillales</taxon>
        <taxon>Paenibacillaceae</taxon>
        <taxon>Paenibacillus</taxon>
    </lineage>
</organism>
<dbReference type="Pfam" id="PF00480">
    <property type="entry name" value="ROK"/>
    <property type="match status" value="1"/>
</dbReference>
<comment type="similarity">
    <text evidence="2">Belongs to the ROK (NagC/XylR) family.</text>
</comment>
<keyword evidence="5" id="KW-1185">Reference proteome</keyword>
<name>A0ABX3EEL5_9BACL</name>
<dbReference type="Gene3D" id="1.10.10.10">
    <property type="entry name" value="Winged helix-like DNA-binding domain superfamily/Winged helix DNA-binding domain"/>
    <property type="match status" value="1"/>
</dbReference>
<evidence type="ECO:0000256" key="1">
    <source>
        <dbReference type="ARBA" id="ARBA00002486"/>
    </source>
</evidence>
<protein>
    <submittedName>
        <fullName evidence="4">Sugar kinase</fullName>
    </submittedName>
</protein>
<keyword evidence="3" id="KW-0119">Carbohydrate metabolism</keyword>
<dbReference type="InterPro" id="IPR000600">
    <property type="entry name" value="ROK"/>
</dbReference>
<sequence length="404" mass="44602">MLNKFEGLSSPKAKNLKLLYSLVRRLGPVTINTLTEHTGFKHVTCGRLLEELVEEGLIYDSGIGKSSGGRKPLAYIIKPDSYYLVGVELTSLFTTILLLDLKLNIISVEKLKMTSECTGEFTLNYIAACVDQLLAQNHIPKVNLLGIGIGVLDSFNPDIGVISHPQHFPAGGWDLNIVNSLKAKTDIPVFLENGTNLAALAEYRMNYWKETDNLVFVSSDIGIRCGMISQGRLISSKREVEDTFGHIIIDIHGRRCSCGSYGCLQAYSSLPAIREEIIRLIKRGKSSMLSYEVNDVEDIDLFHILHALEQNDDLCLAVVEDAAYYFGIGLSNLIFLLHPEIVVFGGTLVPKPRFFDVAAKTAQDRISSHPNTKVEIIKSTAAYNIVAQGAGCMVLDYFTEEVPV</sequence>
<dbReference type="RefSeq" id="WP_074083368.1">
    <property type="nucleotide sequence ID" value="NZ_LVWI01000103.1"/>
</dbReference>
<dbReference type="GO" id="GO:0016301">
    <property type="term" value="F:kinase activity"/>
    <property type="evidence" value="ECO:0007669"/>
    <property type="project" value="UniProtKB-KW"/>
</dbReference>
<dbReference type="Gene3D" id="3.30.420.40">
    <property type="match status" value="2"/>
</dbReference>
<evidence type="ECO:0000256" key="3">
    <source>
        <dbReference type="ARBA" id="ARBA00022629"/>
    </source>
</evidence>
<keyword evidence="4" id="KW-0808">Transferase</keyword>
<dbReference type="PANTHER" id="PTHR18964:SF149">
    <property type="entry name" value="BIFUNCTIONAL UDP-N-ACETYLGLUCOSAMINE 2-EPIMERASE_N-ACETYLMANNOSAMINE KINASE"/>
    <property type="match status" value="1"/>
</dbReference>
<gene>
    <name evidence="4" type="ORF">A3844_29965</name>
</gene>
<proteinExistence type="inferred from homology"/>
<dbReference type="PANTHER" id="PTHR18964">
    <property type="entry name" value="ROK (REPRESSOR, ORF, KINASE) FAMILY"/>
    <property type="match status" value="1"/>
</dbReference>
<dbReference type="SUPFAM" id="SSF53067">
    <property type="entry name" value="Actin-like ATPase domain"/>
    <property type="match status" value="1"/>
</dbReference>
<dbReference type="SUPFAM" id="SSF46785">
    <property type="entry name" value="Winged helix' DNA-binding domain"/>
    <property type="match status" value="1"/>
</dbReference>
<evidence type="ECO:0000256" key="2">
    <source>
        <dbReference type="ARBA" id="ARBA00006479"/>
    </source>
</evidence>
<accession>A0ABX3EEL5</accession>
<dbReference type="EMBL" id="LVWI01000103">
    <property type="protein sequence ID" value="OKP77642.1"/>
    <property type="molecule type" value="Genomic_DNA"/>
</dbReference>
<dbReference type="InterPro" id="IPR036388">
    <property type="entry name" value="WH-like_DNA-bd_sf"/>
</dbReference>
<dbReference type="InterPro" id="IPR036390">
    <property type="entry name" value="WH_DNA-bd_sf"/>
</dbReference>
<keyword evidence="4" id="KW-0418">Kinase</keyword>